<reference evidence="1 2" key="1">
    <citation type="submission" date="2021-07" db="EMBL/GenBank/DDBJ databases">
        <title>The Aristolochia fimbriata genome: insights into angiosperm evolution, floral development and chemical biosynthesis.</title>
        <authorList>
            <person name="Jiao Y."/>
        </authorList>
    </citation>
    <scope>NUCLEOTIDE SEQUENCE [LARGE SCALE GENOMIC DNA]</scope>
    <source>
        <strain evidence="1">IBCAS-2021</strain>
        <tissue evidence="1">Leaf</tissue>
    </source>
</reference>
<evidence type="ECO:0000313" key="2">
    <source>
        <dbReference type="Proteomes" id="UP000825729"/>
    </source>
</evidence>
<organism evidence="1 2">
    <name type="scientific">Aristolochia fimbriata</name>
    <name type="common">White veined hardy Dutchman's pipe vine</name>
    <dbReference type="NCBI Taxonomy" id="158543"/>
    <lineage>
        <taxon>Eukaryota</taxon>
        <taxon>Viridiplantae</taxon>
        <taxon>Streptophyta</taxon>
        <taxon>Embryophyta</taxon>
        <taxon>Tracheophyta</taxon>
        <taxon>Spermatophyta</taxon>
        <taxon>Magnoliopsida</taxon>
        <taxon>Magnoliidae</taxon>
        <taxon>Piperales</taxon>
        <taxon>Aristolochiaceae</taxon>
        <taxon>Aristolochia</taxon>
    </lineage>
</organism>
<dbReference type="Proteomes" id="UP000825729">
    <property type="component" value="Unassembled WGS sequence"/>
</dbReference>
<protein>
    <submittedName>
        <fullName evidence="1">Uncharacterized protein</fullName>
    </submittedName>
</protein>
<evidence type="ECO:0000313" key="1">
    <source>
        <dbReference type="EMBL" id="KAG9450635.1"/>
    </source>
</evidence>
<comment type="caution">
    <text evidence="1">The sequence shown here is derived from an EMBL/GenBank/DDBJ whole genome shotgun (WGS) entry which is preliminary data.</text>
</comment>
<dbReference type="EMBL" id="JAINDJ010000004">
    <property type="protein sequence ID" value="KAG9450635.1"/>
    <property type="molecule type" value="Genomic_DNA"/>
</dbReference>
<dbReference type="AlphaFoldDB" id="A0AAV7EP88"/>
<sequence length="119" mass="13125">MGGKEGKMSEQECCRHAVRCQLFSDDQRILSDGFSLGEPVCPHNGRLSPNLILCKRNKQVPREIISLLGVLIDVSRGMLCLVGPKSVSDPRFQTCTRNFTSKKLGVGPAHFFPKVKGLL</sequence>
<keyword evidence="2" id="KW-1185">Reference proteome</keyword>
<name>A0AAV7EP88_ARIFI</name>
<proteinExistence type="predicted"/>
<accession>A0AAV7EP88</accession>
<gene>
    <name evidence="1" type="ORF">H6P81_010600</name>
</gene>